<keyword evidence="2" id="KW-1185">Reference proteome</keyword>
<protein>
    <submittedName>
        <fullName evidence="1">Uncharacterized protein</fullName>
    </submittedName>
</protein>
<dbReference type="Proteomes" id="UP001056429">
    <property type="component" value="Unassembled WGS sequence"/>
</dbReference>
<dbReference type="AlphaFoldDB" id="A0A9J6P8F7"/>
<evidence type="ECO:0000313" key="1">
    <source>
        <dbReference type="EMBL" id="MCM1991736.1"/>
    </source>
</evidence>
<reference evidence="1" key="1">
    <citation type="journal article" date="2021" name="mSystems">
        <title>Bacteria and Archaea Synergistically Convert Glycine Betaine to Biogenic Methane in the Formosa Cold Seep of the South China Sea.</title>
        <authorList>
            <person name="Li L."/>
            <person name="Zhang W."/>
            <person name="Zhang S."/>
            <person name="Song L."/>
            <person name="Sun Q."/>
            <person name="Zhang H."/>
            <person name="Xiang H."/>
            <person name="Dong X."/>
        </authorList>
    </citation>
    <scope>NUCLEOTIDE SEQUENCE</scope>
    <source>
        <strain evidence="1">ZWT</strain>
    </source>
</reference>
<sequence>MNFQWKEVMYKEKIRSIEIKNQFYKLYVALDFGIRILSFQTNHGENFLGEDIPIEMDVYDDKWRMYGGHRLWHAPEAYPRTYIPDNKPVNFNILDDCVEIIQDVELHTNIQKRILIRFINDGREVEIKNIISNKNVWKIRTAAWALTVMRKGGEALIPLSKRQEKFLSTRHLEVWPYTDLNDKRLNLEKDFIYLEQRDDIEEPFKLGTNNEEGWAGYKLGEEVFIKRFEHELGKIYPDNGCSFEVYTNKHILELETLSPIIDIEPNESIEHTEIWSIVKDREFNGDI</sequence>
<organism evidence="1 2">
    <name type="scientific">Oceanirhabdus seepicola</name>
    <dbReference type="NCBI Taxonomy" id="2828781"/>
    <lineage>
        <taxon>Bacteria</taxon>
        <taxon>Bacillati</taxon>
        <taxon>Bacillota</taxon>
        <taxon>Clostridia</taxon>
        <taxon>Eubacteriales</taxon>
        <taxon>Clostridiaceae</taxon>
        <taxon>Oceanirhabdus</taxon>
    </lineage>
</organism>
<dbReference type="EMBL" id="JAGSOJ010000004">
    <property type="protein sequence ID" value="MCM1991736.1"/>
    <property type="molecule type" value="Genomic_DNA"/>
</dbReference>
<gene>
    <name evidence="1" type="ORF">KDK92_18515</name>
</gene>
<reference evidence="1" key="2">
    <citation type="submission" date="2021-04" db="EMBL/GenBank/DDBJ databases">
        <authorList>
            <person name="Dong X."/>
        </authorList>
    </citation>
    <scope>NUCLEOTIDE SEQUENCE</scope>
    <source>
        <strain evidence="1">ZWT</strain>
    </source>
</reference>
<evidence type="ECO:0000313" key="2">
    <source>
        <dbReference type="Proteomes" id="UP001056429"/>
    </source>
</evidence>
<accession>A0A9J6P8F7</accession>
<name>A0A9J6P8F7_9CLOT</name>
<proteinExistence type="predicted"/>
<dbReference type="RefSeq" id="WP_250860877.1">
    <property type="nucleotide sequence ID" value="NZ_JAGSOJ010000004.1"/>
</dbReference>
<comment type="caution">
    <text evidence="1">The sequence shown here is derived from an EMBL/GenBank/DDBJ whole genome shotgun (WGS) entry which is preliminary data.</text>
</comment>